<evidence type="ECO:0000313" key="6">
    <source>
        <dbReference type="EMBL" id="MEE6148008.1"/>
    </source>
</evidence>
<dbReference type="RefSeq" id="WP_330958773.1">
    <property type="nucleotide sequence ID" value="NZ_JAZGJQ010000011.1"/>
</dbReference>
<dbReference type="EMBL" id="JAZGJQ010000011">
    <property type="protein sequence ID" value="MEE6148008.1"/>
    <property type="molecule type" value="Genomic_DNA"/>
</dbReference>
<evidence type="ECO:0000313" key="7">
    <source>
        <dbReference type="Proteomes" id="UP001332931"/>
    </source>
</evidence>
<evidence type="ECO:0000256" key="4">
    <source>
        <dbReference type="PROSITE-ProRule" id="PRU00169"/>
    </source>
</evidence>
<name>A0ABU7RBQ7_9ACTN</name>
<evidence type="ECO:0000256" key="1">
    <source>
        <dbReference type="ARBA" id="ARBA00023015"/>
    </source>
</evidence>
<gene>
    <name evidence="6" type="ORF">VXJ25_08450</name>
</gene>
<dbReference type="PANTHER" id="PTHR48111:SF67">
    <property type="entry name" value="TRANSCRIPTIONAL REGULATORY PROTEIN TCTD"/>
    <property type="match status" value="1"/>
</dbReference>
<keyword evidence="3" id="KW-0804">Transcription</keyword>
<keyword evidence="7" id="KW-1185">Reference proteome</keyword>
<feature type="modified residue" description="4-aspartylphosphate" evidence="4">
    <location>
        <position position="51"/>
    </location>
</feature>
<reference evidence="6 7" key="1">
    <citation type="submission" date="2024-01" db="EMBL/GenBank/DDBJ databases">
        <title>Description of Olsenella sp. nov., isolated from pig feces.</title>
        <authorList>
            <person name="Chang Y.-H."/>
        </authorList>
    </citation>
    <scope>NUCLEOTIDE SEQUENCE [LARGE SCALE GENOMIC DNA]</scope>
    <source>
        <strain evidence="6 7">YH-ols2223</strain>
    </source>
</reference>
<protein>
    <submittedName>
        <fullName evidence="6">Response regulator</fullName>
    </submittedName>
</protein>
<accession>A0ABU7RBQ7</accession>
<dbReference type="Proteomes" id="UP001332931">
    <property type="component" value="Unassembled WGS sequence"/>
</dbReference>
<dbReference type="Gene3D" id="3.40.50.2300">
    <property type="match status" value="1"/>
</dbReference>
<dbReference type="SUPFAM" id="SSF52172">
    <property type="entry name" value="CheY-like"/>
    <property type="match status" value="1"/>
</dbReference>
<comment type="caution">
    <text evidence="6">The sequence shown here is derived from an EMBL/GenBank/DDBJ whole genome shotgun (WGS) entry which is preliminary data.</text>
</comment>
<proteinExistence type="predicted"/>
<evidence type="ECO:0000256" key="2">
    <source>
        <dbReference type="ARBA" id="ARBA00023125"/>
    </source>
</evidence>
<dbReference type="Gene3D" id="6.10.250.690">
    <property type="match status" value="1"/>
</dbReference>
<dbReference type="PANTHER" id="PTHR48111">
    <property type="entry name" value="REGULATOR OF RPOS"/>
    <property type="match status" value="1"/>
</dbReference>
<keyword evidence="4" id="KW-0597">Phosphoprotein</keyword>
<dbReference type="InterPro" id="IPR011006">
    <property type="entry name" value="CheY-like_superfamily"/>
</dbReference>
<dbReference type="InterPro" id="IPR001789">
    <property type="entry name" value="Sig_transdc_resp-reg_receiver"/>
</dbReference>
<organism evidence="6 7">
    <name type="scientific">Olsenella absiana</name>
    <dbReference type="NCBI Taxonomy" id="3115222"/>
    <lineage>
        <taxon>Bacteria</taxon>
        <taxon>Bacillati</taxon>
        <taxon>Actinomycetota</taxon>
        <taxon>Coriobacteriia</taxon>
        <taxon>Coriobacteriales</taxon>
        <taxon>Atopobiaceae</taxon>
        <taxon>Olsenella</taxon>
    </lineage>
</organism>
<dbReference type="InterPro" id="IPR036388">
    <property type="entry name" value="WH-like_DNA-bd_sf"/>
</dbReference>
<evidence type="ECO:0000259" key="5">
    <source>
        <dbReference type="PROSITE" id="PS50110"/>
    </source>
</evidence>
<dbReference type="SMART" id="SM00448">
    <property type="entry name" value="REC"/>
    <property type="match status" value="1"/>
</dbReference>
<keyword evidence="1" id="KW-0805">Transcription regulation</keyword>
<dbReference type="InterPro" id="IPR039420">
    <property type="entry name" value="WalR-like"/>
</dbReference>
<dbReference type="PROSITE" id="PS50110">
    <property type="entry name" value="RESPONSE_REGULATORY"/>
    <property type="match status" value="1"/>
</dbReference>
<dbReference type="CDD" id="cd17574">
    <property type="entry name" value="REC_OmpR"/>
    <property type="match status" value="1"/>
</dbReference>
<keyword evidence="2" id="KW-0238">DNA-binding</keyword>
<dbReference type="InterPro" id="IPR016032">
    <property type="entry name" value="Sig_transdc_resp-reg_C-effctor"/>
</dbReference>
<sequence>MRVLLAEDNVSLARATEVILTRSGFEVEVAHDGGEALELFNNGYFDVGVLDIMMPVMDGLEVLRRVRAEGNTTPVILLTAKAQVDDRIQGLDLGADDYMSKPFDARELIARIRAAARPRSGAAATISFGDLTIEADAVRLTTARGSLRVDPYEVSMVAALANAGGSAVGTEWLRGRVWGEKAIEGVVPLYAKLLNGKLEALGSTVRVEGSDEEGWRLVRPDGDGASS</sequence>
<evidence type="ECO:0000256" key="3">
    <source>
        <dbReference type="ARBA" id="ARBA00023163"/>
    </source>
</evidence>
<feature type="domain" description="Response regulatory" evidence="5">
    <location>
        <begin position="2"/>
        <end position="116"/>
    </location>
</feature>
<dbReference type="Pfam" id="PF00072">
    <property type="entry name" value="Response_reg"/>
    <property type="match status" value="1"/>
</dbReference>
<dbReference type="SUPFAM" id="SSF46894">
    <property type="entry name" value="C-terminal effector domain of the bipartite response regulators"/>
    <property type="match status" value="1"/>
</dbReference>
<dbReference type="Gene3D" id="1.10.10.10">
    <property type="entry name" value="Winged helix-like DNA-binding domain superfamily/Winged helix DNA-binding domain"/>
    <property type="match status" value="1"/>
</dbReference>